<dbReference type="Gene3D" id="1.10.357.140">
    <property type="entry name" value="UbiA prenyltransferase"/>
    <property type="match status" value="1"/>
</dbReference>
<feature type="transmembrane region" description="Helical" evidence="1">
    <location>
        <begin position="41"/>
        <end position="59"/>
    </location>
</feature>
<feature type="transmembrane region" description="Helical" evidence="1">
    <location>
        <begin position="179"/>
        <end position="207"/>
    </location>
</feature>
<comment type="caution">
    <text evidence="2">The sequence shown here is derived from an EMBL/GenBank/DDBJ whole genome shotgun (WGS) entry which is preliminary data.</text>
</comment>
<feature type="transmembrane region" description="Helical" evidence="1">
    <location>
        <begin position="71"/>
        <end position="94"/>
    </location>
</feature>
<keyword evidence="1" id="KW-0812">Transmembrane</keyword>
<gene>
    <name evidence="2" type="ORF">AMET1_1036</name>
</gene>
<keyword evidence="1" id="KW-1133">Transmembrane helix</keyword>
<sequence>MSGFDEEDYSLLDVGFGVAGPSGEGWKAKALALLCVHRVFWLPWGILGISAGLFLFMALTGDLLPLWKVLLGLLAAGLFTRVISMADMVYDWWIGEDEALGPPNSTLPLVTGLLSPWTVIGLIFVESVLCLAIAYFVFNVETFVVALLMLVWGLTYSASPPLKNLTEFQRRNYRSLSGLMALGGVAMTAPDMVLSWEALLVALLVIVGCLSYHDKDSLRFRPLTPKKTILYTGAMSVLEIGLLSIVWIVFDLPWLFFILYLVLNVPKVIELIETYRNPLSHKAHIKLTHVGVLTYTAMLLLVNAAAIYLII</sequence>
<reference evidence="2 3" key="1">
    <citation type="submission" date="2016-12" db="EMBL/GenBank/DDBJ databases">
        <title>Discovery of methanogenic haloarchaea.</title>
        <authorList>
            <person name="Sorokin D.Y."/>
            <person name="Makarova K.S."/>
            <person name="Abbas B."/>
            <person name="Ferrer M."/>
            <person name="Golyshin P.N."/>
        </authorList>
    </citation>
    <scope>NUCLEOTIDE SEQUENCE [LARGE SCALE GENOMIC DNA]</scope>
    <source>
        <strain evidence="2">AMET1</strain>
    </source>
</reference>
<evidence type="ECO:0000256" key="1">
    <source>
        <dbReference type="SAM" id="Phobius"/>
    </source>
</evidence>
<dbReference type="Proteomes" id="UP000195137">
    <property type="component" value="Unassembled WGS sequence"/>
</dbReference>
<dbReference type="InterPro" id="IPR044878">
    <property type="entry name" value="UbiA_sf"/>
</dbReference>
<dbReference type="EMBL" id="MRZU01000004">
    <property type="protein sequence ID" value="OUJ18134.1"/>
    <property type="molecule type" value="Genomic_DNA"/>
</dbReference>
<organism evidence="2 3">
    <name type="scientific">Methanonatronarchaeum thermophilum</name>
    <dbReference type="NCBI Taxonomy" id="1927129"/>
    <lineage>
        <taxon>Archaea</taxon>
        <taxon>Methanobacteriati</taxon>
        <taxon>Methanobacteriota</taxon>
        <taxon>Methanonatronarchaeia</taxon>
        <taxon>Methanonatronarchaeales</taxon>
        <taxon>Methanonatronarchaeaceae</taxon>
        <taxon>Methanonatronarchaeum</taxon>
    </lineage>
</organism>
<dbReference type="AlphaFoldDB" id="A0A1Y3GD57"/>
<accession>A0A1Y3GD57</accession>
<name>A0A1Y3GD57_9EURY</name>
<feature type="transmembrane region" description="Helical" evidence="1">
    <location>
        <begin position="292"/>
        <end position="310"/>
    </location>
</feature>
<evidence type="ECO:0000313" key="2">
    <source>
        <dbReference type="EMBL" id="OUJ18134.1"/>
    </source>
</evidence>
<evidence type="ECO:0000313" key="3">
    <source>
        <dbReference type="Proteomes" id="UP000195137"/>
    </source>
</evidence>
<keyword evidence="2" id="KW-0808">Transferase</keyword>
<protein>
    <submittedName>
        <fullName evidence="2">4-hydroxybenzoate polyprenyltransferase, prenyltransferase family</fullName>
    </submittedName>
</protein>
<proteinExistence type="predicted"/>
<feature type="transmembrane region" description="Helical" evidence="1">
    <location>
        <begin position="228"/>
        <end position="248"/>
    </location>
</feature>
<dbReference type="GO" id="GO:0016740">
    <property type="term" value="F:transferase activity"/>
    <property type="evidence" value="ECO:0007669"/>
    <property type="project" value="UniProtKB-KW"/>
</dbReference>
<keyword evidence="3" id="KW-1185">Reference proteome</keyword>
<dbReference type="RefSeq" id="WP_086637432.1">
    <property type="nucleotide sequence ID" value="NZ_MRZU01000004.1"/>
</dbReference>
<keyword evidence="1" id="KW-0472">Membrane</keyword>